<evidence type="ECO:0000313" key="2">
    <source>
        <dbReference type="Proteomes" id="UP000814033"/>
    </source>
</evidence>
<dbReference type="EMBL" id="MU276237">
    <property type="protein sequence ID" value="KAI0040017.1"/>
    <property type="molecule type" value="Genomic_DNA"/>
</dbReference>
<organism evidence="1 2">
    <name type="scientific">Auriscalpium vulgare</name>
    <dbReference type="NCBI Taxonomy" id="40419"/>
    <lineage>
        <taxon>Eukaryota</taxon>
        <taxon>Fungi</taxon>
        <taxon>Dikarya</taxon>
        <taxon>Basidiomycota</taxon>
        <taxon>Agaricomycotina</taxon>
        <taxon>Agaricomycetes</taxon>
        <taxon>Russulales</taxon>
        <taxon>Auriscalpiaceae</taxon>
        <taxon>Auriscalpium</taxon>
    </lineage>
</organism>
<dbReference type="Proteomes" id="UP000814033">
    <property type="component" value="Unassembled WGS sequence"/>
</dbReference>
<evidence type="ECO:0000313" key="1">
    <source>
        <dbReference type="EMBL" id="KAI0040017.1"/>
    </source>
</evidence>
<accession>A0ACB8R7Z7</accession>
<gene>
    <name evidence="1" type="ORF">FA95DRAFT_1577224</name>
</gene>
<proteinExistence type="predicted"/>
<name>A0ACB8R7Z7_9AGAM</name>
<sequence>MASTKMAPSVSEGSDMESISETLVEGSEVTFVLDGETRSPVSPTIEDILNLLIPSLREVTMDIPRGTDLSQAHMREPPTFRHLRHLNLCGEAKNIAILLSWFRPHPAEVSLDIKIVDLAMEDINLSFPKIWNILKKSSKSFTIEATQKVSPDMDILILNGPTIDAKVKLIFQDVVKDIFVAAFEKIFELLPKAVTDMDVKIIPTTPAAKDILDGPGLVMTVAQRMDQWITDGQRCGDLTFPVSWLDVIGKMMDVSDTDTHKLMNMKEEWITMYRSTKKTNSVVGWLVCLGQKVIFQGHR</sequence>
<comment type="caution">
    <text evidence="1">The sequence shown here is derived from an EMBL/GenBank/DDBJ whole genome shotgun (WGS) entry which is preliminary data.</text>
</comment>
<keyword evidence="2" id="KW-1185">Reference proteome</keyword>
<reference evidence="1" key="1">
    <citation type="submission" date="2021-02" db="EMBL/GenBank/DDBJ databases">
        <authorList>
            <consortium name="DOE Joint Genome Institute"/>
            <person name="Ahrendt S."/>
            <person name="Looney B.P."/>
            <person name="Miyauchi S."/>
            <person name="Morin E."/>
            <person name="Drula E."/>
            <person name="Courty P.E."/>
            <person name="Chicoki N."/>
            <person name="Fauchery L."/>
            <person name="Kohler A."/>
            <person name="Kuo A."/>
            <person name="Labutti K."/>
            <person name="Pangilinan J."/>
            <person name="Lipzen A."/>
            <person name="Riley R."/>
            <person name="Andreopoulos W."/>
            <person name="He G."/>
            <person name="Johnson J."/>
            <person name="Barry K.W."/>
            <person name="Grigoriev I.V."/>
            <person name="Nagy L."/>
            <person name="Hibbett D."/>
            <person name="Henrissat B."/>
            <person name="Matheny P.B."/>
            <person name="Labbe J."/>
            <person name="Martin F."/>
        </authorList>
    </citation>
    <scope>NUCLEOTIDE SEQUENCE</scope>
    <source>
        <strain evidence="1">FP105234-sp</strain>
    </source>
</reference>
<protein>
    <submittedName>
        <fullName evidence="1">Uncharacterized protein</fullName>
    </submittedName>
</protein>
<reference evidence="1" key="2">
    <citation type="journal article" date="2022" name="New Phytol.">
        <title>Evolutionary transition to the ectomycorrhizal habit in the genomes of a hyperdiverse lineage of mushroom-forming fungi.</title>
        <authorList>
            <person name="Looney B."/>
            <person name="Miyauchi S."/>
            <person name="Morin E."/>
            <person name="Drula E."/>
            <person name="Courty P.E."/>
            <person name="Kohler A."/>
            <person name="Kuo A."/>
            <person name="LaButti K."/>
            <person name="Pangilinan J."/>
            <person name="Lipzen A."/>
            <person name="Riley R."/>
            <person name="Andreopoulos W."/>
            <person name="He G."/>
            <person name="Johnson J."/>
            <person name="Nolan M."/>
            <person name="Tritt A."/>
            <person name="Barry K.W."/>
            <person name="Grigoriev I.V."/>
            <person name="Nagy L.G."/>
            <person name="Hibbett D."/>
            <person name="Henrissat B."/>
            <person name="Matheny P.B."/>
            <person name="Labbe J."/>
            <person name="Martin F.M."/>
        </authorList>
    </citation>
    <scope>NUCLEOTIDE SEQUENCE</scope>
    <source>
        <strain evidence="1">FP105234-sp</strain>
    </source>
</reference>